<feature type="DNA-binding region" description="H-T-H motif" evidence="4">
    <location>
        <begin position="28"/>
        <end position="47"/>
    </location>
</feature>
<evidence type="ECO:0000259" key="5">
    <source>
        <dbReference type="PROSITE" id="PS50977"/>
    </source>
</evidence>
<sequence>MPRAGIGPERITRAASAICDQDGAAAVTVARLAADLGVAAPSLYKHVAGRDEVMARVAAEATRMLADTLLDAVAGRSGFDALERLAWAYRRFSSEHPGLYRLSQTAVPAGEGARQAEAGRAVDVVAAALVGYGLPDESMIDAIRLTRSALHGFADLECQGGFGLPHSRDDSFRVLVAALDTALRGLAAGS</sequence>
<dbReference type="PROSITE" id="PS50977">
    <property type="entry name" value="HTH_TETR_2"/>
    <property type="match status" value="1"/>
</dbReference>
<evidence type="ECO:0000256" key="1">
    <source>
        <dbReference type="ARBA" id="ARBA00023015"/>
    </source>
</evidence>
<dbReference type="Pfam" id="PF13305">
    <property type="entry name" value="TetR_C_33"/>
    <property type="match status" value="1"/>
</dbReference>
<feature type="domain" description="HTH tetR-type" evidence="5">
    <location>
        <begin position="5"/>
        <end position="65"/>
    </location>
</feature>
<evidence type="ECO:0000256" key="2">
    <source>
        <dbReference type="ARBA" id="ARBA00023125"/>
    </source>
</evidence>
<evidence type="ECO:0000313" key="6">
    <source>
        <dbReference type="EMBL" id="CEA09035.1"/>
    </source>
</evidence>
<dbReference type="Gene3D" id="1.10.357.10">
    <property type="entry name" value="Tetracycline Repressor, domain 2"/>
    <property type="match status" value="1"/>
</dbReference>
<dbReference type="GO" id="GO:0003677">
    <property type="term" value="F:DNA binding"/>
    <property type="evidence" value="ECO:0007669"/>
    <property type="project" value="UniProtKB-UniRule"/>
</dbReference>
<gene>
    <name evidence="6" type="ORF">BN1051_02398</name>
</gene>
<protein>
    <submittedName>
        <fullName evidence="6">Bacterial regulatory proteins, tetR family</fullName>
    </submittedName>
</protein>
<dbReference type="SUPFAM" id="SSF48498">
    <property type="entry name" value="Tetracyclin repressor-like, C-terminal domain"/>
    <property type="match status" value="1"/>
</dbReference>
<keyword evidence="3" id="KW-0804">Transcription</keyword>
<dbReference type="AlphaFoldDB" id="A0A078MRY8"/>
<name>A0A078MRY8_9MICC</name>
<reference evidence="6" key="1">
    <citation type="submission" date="2014-07" db="EMBL/GenBank/DDBJ databases">
        <authorList>
            <person name="Urmite Genomes Urmite Genomes"/>
        </authorList>
    </citation>
    <scope>NUCLEOTIDE SEQUENCE</scope>
    <source>
        <strain evidence="6">11W110_air</strain>
    </source>
</reference>
<dbReference type="EMBL" id="LN483071">
    <property type="protein sequence ID" value="CEA09035.1"/>
    <property type="molecule type" value="Genomic_DNA"/>
</dbReference>
<evidence type="ECO:0000256" key="3">
    <source>
        <dbReference type="ARBA" id="ARBA00023163"/>
    </source>
</evidence>
<keyword evidence="1" id="KW-0805">Transcription regulation</keyword>
<dbReference type="InterPro" id="IPR001647">
    <property type="entry name" value="HTH_TetR"/>
</dbReference>
<proteinExistence type="predicted"/>
<organism evidence="6">
    <name type="scientific">Arthrobacter saudimassiliensis</name>
    <dbReference type="NCBI Taxonomy" id="1461584"/>
    <lineage>
        <taxon>Bacteria</taxon>
        <taxon>Bacillati</taxon>
        <taxon>Actinomycetota</taxon>
        <taxon>Actinomycetes</taxon>
        <taxon>Micrococcales</taxon>
        <taxon>Micrococcaceae</taxon>
        <taxon>Arthrobacter</taxon>
    </lineage>
</organism>
<dbReference type="SUPFAM" id="SSF46689">
    <property type="entry name" value="Homeodomain-like"/>
    <property type="match status" value="1"/>
</dbReference>
<dbReference type="InterPro" id="IPR009057">
    <property type="entry name" value="Homeodomain-like_sf"/>
</dbReference>
<dbReference type="InterPro" id="IPR036271">
    <property type="entry name" value="Tet_transcr_reg_TetR-rel_C_sf"/>
</dbReference>
<dbReference type="Pfam" id="PF00440">
    <property type="entry name" value="TetR_N"/>
    <property type="match status" value="1"/>
</dbReference>
<accession>A0A078MRY8</accession>
<evidence type="ECO:0000256" key="4">
    <source>
        <dbReference type="PROSITE-ProRule" id="PRU00335"/>
    </source>
</evidence>
<dbReference type="Gene3D" id="1.10.10.60">
    <property type="entry name" value="Homeodomain-like"/>
    <property type="match status" value="1"/>
</dbReference>
<dbReference type="InterPro" id="IPR025996">
    <property type="entry name" value="MT1864/Rv1816-like_C"/>
</dbReference>
<dbReference type="PATRIC" id="fig|1461584.3.peg.2373"/>
<keyword evidence="2 4" id="KW-0238">DNA-binding</keyword>